<name>A0ABD2L7Y7_9BILA</name>
<evidence type="ECO:0000256" key="4">
    <source>
        <dbReference type="ARBA" id="ARBA00035204"/>
    </source>
</evidence>
<dbReference type="Gene3D" id="1.10.287.310">
    <property type="match status" value="1"/>
</dbReference>
<dbReference type="InterPro" id="IPR036049">
    <property type="entry name" value="Ribosomal_uL29_sf"/>
</dbReference>
<dbReference type="EMBL" id="JBICBT010000528">
    <property type="protein sequence ID" value="KAL3110830.1"/>
    <property type="molecule type" value="Genomic_DNA"/>
</dbReference>
<dbReference type="GO" id="GO:0005840">
    <property type="term" value="C:ribosome"/>
    <property type="evidence" value="ECO:0007669"/>
    <property type="project" value="UniProtKB-KW"/>
</dbReference>
<proteinExistence type="inferred from homology"/>
<dbReference type="Proteomes" id="UP001620626">
    <property type="component" value="Unassembled WGS sequence"/>
</dbReference>
<evidence type="ECO:0000313" key="6">
    <source>
        <dbReference type="EMBL" id="KAL3110830.1"/>
    </source>
</evidence>
<protein>
    <recommendedName>
        <fullName evidence="4">Large ribosomal subunit protein uL29</fullName>
    </recommendedName>
    <alternativeName>
        <fullName evidence="5">60S ribosomal protein L35</fullName>
    </alternativeName>
</protein>
<dbReference type="AlphaFoldDB" id="A0ABD2L7Y7"/>
<organism evidence="6 7">
    <name type="scientific">Heterodera trifolii</name>
    <dbReference type="NCBI Taxonomy" id="157864"/>
    <lineage>
        <taxon>Eukaryota</taxon>
        <taxon>Metazoa</taxon>
        <taxon>Ecdysozoa</taxon>
        <taxon>Nematoda</taxon>
        <taxon>Chromadorea</taxon>
        <taxon>Rhabditida</taxon>
        <taxon>Tylenchina</taxon>
        <taxon>Tylenchomorpha</taxon>
        <taxon>Tylenchoidea</taxon>
        <taxon>Heteroderidae</taxon>
        <taxon>Heteroderinae</taxon>
        <taxon>Heterodera</taxon>
    </lineage>
</organism>
<reference evidence="6 7" key="1">
    <citation type="submission" date="2024-10" db="EMBL/GenBank/DDBJ databases">
        <authorList>
            <person name="Kim D."/>
        </authorList>
    </citation>
    <scope>NUCLEOTIDE SEQUENCE [LARGE SCALE GENOMIC DNA]</scope>
    <source>
        <strain evidence="6">BH-2024</strain>
    </source>
</reference>
<keyword evidence="2" id="KW-0689">Ribosomal protein</keyword>
<dbReference type="NCBIfam" id="TIGR00012">
    <property type="entry name" value="L29"/>
    <property type="match status" value="1"/>
</dbReference>
<dbReference type="InterPro" id="IPR045059">
    <property type="entry name" value="Ribosomal_uL29_euk"/>
</dbReference>
<dbReference type="PANTHER" id="PTHR45722">
    <property type="entry name" value="60S RIBOSOMAL PROTEIN L35"/>
    <property type="match status" value="1"/>
</dbReference>
<evidence type="ECO:0000313" key="7">
    <source>
        <dbReference type="Proteomes" id="UP001620626"/>
    </source>
</evidence>
<evidence type="ECO:0000256" key="5">
    <source>
        <dbReference type="ARBA" id="ARBA00035334"/>
    </source>
</evidence>
<dbReference type="SUPFAM" id="SSF46561">
    <property type="entry name" value="Ribosomal protein L29 (L29p)"/>
    <property type="match status" value="1"/>
</dbReference>
<comment type="caution">
    <text evidence="6">The sequence shown here is derived from an EMBL/GenBank/DDBJ whole genome shotgun (WGS) entry which is preliminary data.</text>
</comment>
<dbReference type="GO" id="GO:1990904">
    <property type="term" value="C:ribonucleoprotein complex"/>
    <property type="evidence" value="ECO:0007669"/>
    <property type="project" value="UniProtKB-KW"/>
</dbReference>
<comment type="similarity">
    <text evidence="1">Belongs to the universal ribosomal protein uL29 family.</text>
</comment>
<dbReference type="PANTHER" id="PTHR45722:SF2">
    <property type="entry name" value="LARGE RIBOSOMAL SUBUNIT PROTEIN UL29-RELATED"/>
    <property type="match status" value="1"/>
</dbReference>
<accession>A0ABD2L7Y7</accession>
<dbReference type="InterPro" id="IPR001854">
    <property type="entry name" value="Ribosomal_uL29"/>
</dbReference>
<dbReference type="Pfam" id="PF00831">
    <property type="entry name" value="Ribosomal_L29"/>
    <property type="match status" value="1"/>
</dbReference>
<keyword evidence="7" id="KW-1185">Reference proteome</keyword>
<evidence type="ECO:0000256" key="1">
    <source>
        <dbReference type="ARBA" id="ARBA00009254"/>
    </source>
</evidence>
<evidence type="ECO:0000256" key="3">
    <source>
        <dbReference type="ARBA" id="ARBA00023274"/>
    </source>
</evidence>
<sequence>MQVAKVTNRAVSKLSNIHVVRKNIARILTVINQAQKMNLLKFYKEIDEKSKQRPQFVPMSKNGIFEVPKCSKFNAKKACASSSKPMKWEKKGRIFVVIGNTYLCI</sequence>
<evidence type="ECO:0000256" key="2">
    <source>
        <dbReference type="ARBA" id="ARBA00022980"/>
    </source>
</evidence>
<gene>
    <name evidence="6" type="ORF">niasHT_014767</name>
</gene>
<keyword evidence="3" id="KW-0687">Ribonucleoprotein</keyword>